<dbReference type="Pfam" id="PF07833">
    <property type="entry name" value="Cu_amine_oxidN1"/>
    <property type="match status" value="1"/>
</dbReference>
<dbReference type="InterPro" id="IPR036582">
    <property type="entry name" value="Mao_N_sf"/>
</dbReference>
<evidence type="ECO:0000259" key="1">
    <source>
        <dbReference type="Pfam" id="PF07833"/>
    </source>
</evidence>
<dbReference type="Gene3D" id="3.30.457.10">
    <property type="entry name" value="Copper amine oxidase-like, N-terminal domain"/>
    <property type="match status" value="1"/>
</dbReference>
<sequence>MTVRKIKVFVVLIILTAIYSTGLASSNGMKVKINDVDVRFNIYPRIADDKLLIPVRELFEFFGYKVIWNGTDRTALCTKDGKEVLFDVDKGEIRFDGRSEVLDSPFPIIEGRIFTPPRIIEQTLDVKVQWHEDESTVYFWDEENADISVSGSENIVAVGENIIVNITRRYRIEKVNEIIAEADRLYLDNNLVRAVDKYEEVLKHIPVLKIPKNTDML</sequence>
<dbReference type="STRING" id="1294263.JCM21531_1534"/>
<evidence type="ECO:0000313" key="2">
    <source>
        <dbReference type="EMBL" id="GAE88110.1"/>
    </source>
</evidence>
<accession>W4V3S9</accession>
<keyword evidence="3" id="KW-1185">Reference proteome</keyword>
<proteinExistence type="predicted"/>
<evidence type="ECO:0000313" key="3">
    <source>
        <dbReference type="Proteomes" id="UP000019109"/>
    </source>
</evidence>
<dbReference type="SUPFAM" id="SSF55383">
    <property type="entry name" value="Copper amine oxidase, domain N"/>
    <property type="match status" value="1"/>
</dbReference>
<dbReference type="Proteomes" id="UP000019109">
    <property type="component" value="Unassembled WGS sequence"/>
</dbReference>
<comment type="caution">
    <text evidence="2">The sequence shown here is derived from an EMBL/GenBank/DDBJ whole genome shotgun (WGS) entry which is preliminary data.</text>
</comment>
<dbReference type="InterPro" id="IPR012854">
    <property type="entry name" value="Cu_amine_oxidase-like_N"/>
</dbReference>
<dbReference type="OrthoDB" id="9780101at2"/>
<dbReference type="EMBL" id="BAVR01000014">
    <property type="protein sequence ID" value="GAE88110.1"/>
    <property type="molecule type" value="Genomic_DNA"/>
</dbReference>
<dbReference type="AlphaFoldDB" id="W4V3S9"/>
<organism evidence="2 3">
    <name type="scientific">Acetivibrio straminisolvens JCM 21531</name>
    <dbReference type="NCBI Taxonomy" id="1294263"/>
    <lineage>
        <taxon>Bacteria</taxon>
        <taxon>Bacillati</taxon>
        <taxon>Bacillota</taxon>
        <taxon>Clostridia</taxon>
        <taxon>Eubacteriales</taxon>
        <taxon>Oscillospiraceae</taxon>
        <taxon>Acetivibrio</taxon>
    </lineage>
</organism>
<dbReference type="RefSeq" id="WP_038288061.1">
    <property type="nucleotide sequence ID" value="NZ_BAVR01000014.1"/>
</dbReference>
<feature type="domain" description="Copper amine oxidase-like N-terminal" evidence="1">
    <location>
        <begin position="33"/>
        <end position="138"/>
    </location>
</feature>
<gene>
    <name evidence="2" type="ORF">JCM21531_1534</name>
</gene>
<reference evidence="2" key="1">
    <citation type="journal article" date="2014" name="Genome Announc.">
        <title>Draft Genome Sequence of Clostridium straminisolvens Strain JCM 21531T, Isolated from a Cellulose-Degrading Bacterial Community.</title>
        <authorList>
            <person name="Yuki M."/>
            <person name="Oshima K."/>
            <person name="Suda W."/>
            <person name="Sakamoto M."/>
            <person name="Kitamura K."/>
            <person name="Iida T."/>
            <person name="Hattori M."/>
            <person name="Ohkuma M."/>
        </authorList>
    </citation>
    <scope>NUCLEOTIDE SEQUENCE [LARGE SCALE GENOMIC DNA]</scope>
    <source>
        <strain evidence="2">JCM 21531</strain>
    </source>
</reference>
<protein>
    <recommendedName>
        <fullName evidence="1">Copper amine oxidase-like N-terminal domain-containing protein</fullName>
    </recommendedName>
</protein>
<name>W4V3S9_9FIRM</name>